<feature type="chain" id="PRO_5008622403" evidence="1">
    <location>
        <begin position="36"/>
        <end position="832"/>
    </location>
</feature>
<keyword evidence="3" id="KW-1185">Reference proteome</keyword>
<dbReference type="Proteomes" id="UP000092578">
    <property type="component" value="Unassembled WGS sequence"/>
</dbReference>
<reference evidence="3" key="1">
    <citation type="submission" date="2016-05" db="EMBL/GenBank/DDBJ databases">
        <authorList>
            <person name="Liu B."/>
            <person name="Wang J."/>
            <person name="Zhu Y."/>
            <person name="Liu G."/>
            <person name="Chen Q."/>
            <person name="Chen Z."/>
            <person name="Lan J."/>
            <person name="Che J."/>
            <person name="Ge C."/>
            <person name="Shi H."/>
            <person name="Pan Z."/>
            <person name="Liu X."/>
        </authorList>
    </citation>
    <scope>NUCLEOTIDE SEQUENCE [LARGE SCALE GENOMIC DNA]</scope>
    <source>
        <strain evidence="3">FJAT-27215</strain>
    </source>
</reference>
<organism evidence="2 3">
    <name type="scientific">Pseudobacillus wudalianchiensis</name>
    <dbReference type="NCBI Taxonomy" id="1743143"/>
    <lineage>
        <taxon>Bacteria</taxon>
        <taxon>Bacillati</taxon>
        <taxon>Bacillota</taxon>
        <taxon>Bacilli</taxon>
        <taxon>Bacillales</taxon>
        <taxon>Bacillaceae</taxon>
        <taxon>Pseudobacillus</taxon>
    </lineage>
</organism>
<dbReference type="EMBL" id="MAYT01000012">
    <property type="protein sequence ID" value="OCA88890.1"/>
    <property type="molecule type" value="Genomic_DNA"/>
</dbReference>
<evidence type="ECO:0000256" key="1">
    <source>
        <dbReference type="SAM" id="SignalP"/>
    </source>
</evidence>
<gene>
    <name evidence="2" type="ORF">A8F95_05525</name>
</gene>
<name>A0A1B9AYK9_9BACI</name>
<dbReference type="RefSeq" id="WP_065410202.1">
    <property type="nucleotide sequence ID" value="NZ_MAYT01000012.1"/>
</dbReference>
<evidence type="ECO:0000313" key="2">
    <source>
        <dbReference type="EMBL" id="OCA88890.1"/>
    </source>
</evidence>
<feature type="signal peptide" evidence="1">
    <location>
        <begin position="1"/>
        <end position="35"/>
    </location>
</feature>
<sequence>MNFGERNKRQLRAVFTPLFAFILVLSTVLPSIAFAEEGDQGGNGNPAGPELTIESDVTEQGVNQGGNLAQKIILTLSGDIKWTDLTGAKKAALIDAFTATSQPEEWEKVKSALKGDLSKVSVSDDDKKLTIEIPKVNKYYLTADQKISLKVPYQLLDDSKNLLEEKTFTIKATPKVLISGTATPNVSQEDIVKGGKTIVLTLVNAEWQDNITTNTINREKLLDSFTWGTEMDSNAIKAKIGAVKTSAKVVTLTLPALPGFKISNNKVVTFTPKAELINSETLNTDSVDAFTVTPVTNSTAAVSGTILSNTNEFDIAKGGKTITITLKNDIWASDIATNEAKRQQLINGFSQIVTGQKFDADVKRTSDTVVTLTLKEWSGFSLDDDKVVDLTISTELLTFSNQSIRVPSAFKISAVKAELSGTATPSLAVVDVQKGGKTIIVTLKNAVFKKNITFDETLIKTLFGGSWGSVAKVAASTPKSIQATGSRMTIKLPAVPDYKSDNGEIIYLNIPSQLIDGAPGAKTINAGNIKVGQAVKATLSRNAFTESDITGGTSFTITLDGAEWDPALPTNKSKVTTLLRGFTPQDQTKEWSMISSAIQSSSTSLTLASTNTLVIKVPAISNYTIVRKQEVNIVIPKTVLKDYKYDILVTGQLTINPNNVTADKKFSEALQEGLDQYIGNTSLENIRVTVPAKKVKTISANTVDIPSANGKSSITTIEVQANEGVNTVRLSVGGQDKAVTKAGAGGGAFTFVYTNLEKNSELAVSVFQDGVSNPLQATIYKKIGSGSKTYNELPKKDLTGSYSLYRLLTDKSLLKEILKYYSADDLTIGKGA</sequence>
<accession>A0A1B9AYK9</accession>
<proteinExistence type="predicted"/>
<keyword evidence="1" id="KW-0732">Signal</keyword>
<protein>
    <submittedName>
        <fullName evidence="2">Uncharacterized protein</fullName>
    </submittedName>
</protein>
<dbReference type="AlphaFoldDB" id="A0A1B9AYK9"/>
<evidence type="ECO:0000313" key="3">
    <source>
        <dbReference type="Proteomes" id="UP000092578"/>
    </source>
</evidence>
<comment type="caution">
    <text evidence="2">The sequence shown here is derived from an EMBL/GenBank/DDBJ whole genome shotgun (WGS) entry which is preliminary data.</text>
</comment>